<evidence type="ECO:0008006" key="8">
    <source>
        <dbReference type="Google" id="ProtNLM"/>
    </source>
</evidence>
<feature type="compositionally biased region" description="Low complexity" evidence="5">
    <location>
        <begin position="212"/>
        <end position="224"/>
    </location>
</feature>
<dbReference type="PANTHER" id="PTHR44314">
    <property type="entry name" value="CILIA- AND FLAGELLA-ASSOCIATED PROTEIN 70"/>
    <property type="match status" value="1"/>
</dbReference>
<evidence type="ECO:0000256" key="2">
    <source>
        <dbReference type="ARBA" id="ARBA00022803"/>
    </source>
</evidence>
<dbReference type="Pfam" id="PF14559">
    <property type="entry name" value="TPR_19"/>
    <property type="match status" value="1"/>
</dbReference>
<dbReference type="SUPFAM" id="SSF48452">
    <property type="entry name" value="TPR-like"/>
    <property type="match status" value="2"/>
</dbReference>
<dbReference type="EMBL" id="LDAU01000087">
    <property type="protein sequence ID" value="KRX07149.1"/>
    <property type="molecule type" value="Genomic_DNA"/>
</dbReference>
<feature type="compositionally biased region" description="Basic and acidic residues" evidence="5">
    <location>
        <begin position="156"/>
        <end position="176"/>
    </location>
</feature>
<dbReference type="InterPro" id="IPR011990">
    <property type="entry name" value="TPR-like_helical_dom_sf"/>
</dbReference>
<feature type="compositionally biased region" description="Basic and acidic residues" evidence="5">
    <location>
        <begin position="122"/>
        <end position="134"/>
    </location>
</feature>
<dbReference type="PROSITE" id="PS50005">
    <property type="entry name" value="TPR"/>
    <property type="match status" value="1"/>
</dbReference>
<dbReference type="GO" id="GO:0031514">
    <property type="term" value="C:motile cilium"/>
    <property type="evidence" value="ECO:0007669"/>
    <property type="project" value="TreeGrafter"/>
</dbReference>
<dbReference type="OrthoDB" id="10262375at2759"/>
<gene>
    <name evidence="6" type="ORF">PPERSA_09363</name>
</gene>
<dbReference type="Proteomes" id="UP000054937">
    <property type="component" value="Unassembled WGS sequence"/>
</dbReference>
<accession>A0A0V0QYK9</accession>
<dbReference type="GO" id="GO:0070062">
    <property type="term" value="C:extracellular exosome"/>
    <property type="evidence" value="ECO:0007669"/>
    <property type="project" value="TreeGrafter"/>
</dbReference>
<organism evidence="6 7">
    <name type="scientific">Pseudocohnilembus persalinus</name>
    <name type="common">Ciliate</name>
    <dbReference type="NCBI Taxonomy" id="266149"/>
    <lineage>
        <taxon>Eukaryota</taxon>
        <taxon>Sar</taxon>
        <taxon>Alveolata</taxon>
        <taxon>Ciliophora</taxon>
        <taxon>Intramacronucleata</taxon>
        <taxon>Oligohymenophorea</taxon>
        <taxon>Scuticociliatia</taxon>
        <taxon>Philasterida</taxon>
        <taxon>Pseudocohnilembidae</taxon>
        <taxon>Pseudocohnilembus</taxon>
    </lineage>
</organism>
<keyword evidence="1" id="KW-0677">Repeat</keyword>
<evidence type="ECO:0000313" key="7">
    <source>
        <dbReference type="Proteomes" id="UP000054937"/>
    </source>
</evidence>
<dbReference type="SMART" id="SM00028">
    <property type="entry name" value="TPR"/>
    <property type="match status" value="7"/>
</dbReference>
<evidence type="ECO:0000256" key="1">
    <source>
        <dbReference type="ARBA" id="ARBA00022737"/>
    </source>
</evidence>
<reference evidence="6 7" key="1">
    <citation type="journal article" date="2015" name="Sci. Rep.">
        <title>Genome of the facultative scuticociliatosis pathogen Pseudocohnilembus persalinus provides insight into its virulence through horizontal gene transfer.</title>
        <authorList>
            <person name="Xiong J."/>
            <person name="Wang G."/>
            <person name="Cheng J."/>
            <person name="Tian M."/>
            <person name="Pan X."/>
            <person name="Warren A."/>
            <person name="Jiang C."/>
            <person name="Yuan D."/>
            <person name="Miao W."/>
        </authorList>
    </citation>
    <scope>NUCLEOTIDE SEQUENCE [LARGE SCALE GENOMIC DNA]</scope>
    <source>
        <strain evidence="6">36N120E</strain>
    </source>
</reference>
<dbReference type="GO" id="GO:0060271">
    <property type="term" value="P:cilium assembly"/>
    <property type="evidence" value="ECO:0007669"/>
    <property type="project" value="TreeGrafter"/>
</dbReference>
<comment type="caution">
    <text evidence="6">The sequence shown here is derived from an EMBL/GenBank/DDBJ whole genome shotgun (WGS) entry which is preliminary data.</text>
</comment>
<dbReference type="GO" id="GO:0003341">
    <property type="term" value="P:cilium movement"/>
    <property type="evidence" value="ECO:0007669"/>
    <property type="project" value="TreeGrafter"/>
</dbReference>
<dbReference type="AlphaFoldDB" id="A0A0V0QYK9"/>
<protein>
    <recommendedName>
        <fullName evidence="8">Tetratricopeptide repeat protein</fullName>
    </recommendedName>
</protein>
<keyword evidence="7" id="KW-1185">Reference proteome</keyword>
<feature type="coiled-coil region" evidence="4">
    <location>
        <begin position="960"/>
        <end position="1022"/>
    </location>
</feature>
<dbReference type="PANTHER" id="PTHR44314:SF1">
    <property type="entry name" value="CILIA- AND FLAGELLA-ASSOCIATED PROTEIN 70"/>
    <property type="match status" value="1"/>
</dbReference>
<dbReference type="OMA" id="ANIYEPF"/>
<dbReference type="InterPro" id="IPR019734">
    <property type="entry name" value="TPR_rpt"/>
</dbReference>
<evidence type="ECO:0000256" key="4">
    <source>
        <dbReference type="SAM" id="Coils"/>
    </source>
</evidence>
<dbReference type="Gene3D" id="1.25.40.10">
    <property type="entry name" value="Tetratricopeptide repeat domain"/>
    <property type="match status" value="2"/>
</dbReference>
<keyword evidence="4" id="KW-0175">Coiled coil</keyword>
<name>A0A0V0QYK9_PSEPJ</name>
<feature type="region of interest" description="Disordered" evidence="5">
    <location>
        <begin position="122"/>
        <end position="176"/>
    </location>
</feature>
<dbReference type="InterPro" id="IPR052628">
    <property type="entry name" value="CFAP70"/>
</dbReference>
<evidence type="ECO:0000256" key="3">
    <source>
        <dbReference type="PROSITE-ProRule" id="PRU00339"/>
    </source>
</evidence>
<feature type="region of interest" description="Disordered" evidence="5">
    <location>
        <begin position="205"/>
        <end position="244"/>
    </location>
</feature>
<keyword evidence="2 3" id="KW-0802">TPR repeat</keyword>
<evidence type="ECO:0000256" key="5">
    <source>
        <dbReference type="SAM" id="MobiDB-lite"/>
    </source>
</evidence>
<evidence type="ECO:0000313" key="6">
    <source>
        <dbReference type="EMBL" id="KRX07149.1"/>
    </source>
</evidence>
<dbReference type="Pfam" id="PF13181">
    <property type="entry name" value="TPR_8"/>
    <property type="match status" value="1"/>
</dbReference>
<feature type="repeat" description="TPR" evidence="3">
    <location>
        <begin position="836"/>
        <end position="869"/>
    </location>
</feature>
<dbReference type="InParanoid" id="A0A0V0QYK9"/>
<proteinExistence type="predicted"/>
<sequence>MSIQNQNQSINTEQLRNSYINQNNNNTTVMSKQNTFNTKLQQQQLQQQNYQNKNEPNSKLLSLLDKMVNPVEQTNVDLFVDGVFSYPEDWLKSDEFNSFFTYAVSFMGLTVNQGKTLARQLTEKEQKEIEEQQNAKKKKKDTKKQDEPQLTPEQEEALRLQKEKEDEEERIRQEEWDALDEQEKFYRTQEDKYKSPTLYFAMERQKEEQEDQQQGQDNQQQSQVQEEEQIQQEQNLKPNQDKKLKSGADMAILDEKVYDEGGDWLYFCRYPNLTEEEIVKMKKGKPKNLNVNDLQEVKFRAWVDLTEFQVPGTQSIEQRCKLEQVIEDEENEDIPRPELKDTYIKIRIQMDPPVSTLIEEVQPQIRDIIPEAPPIPKQPATVECINEFKSEIQLAMESLALEYSNMFQKEMNANQEQKGKNTLTLQKKQEINKRKEQFIFDFNNTGKYKVLKERLKKSIVKICRDKFQKHGSITGIHPEKSDQPDQFYSELYVYLMEQTRQSLSDLIEAKKEELHEDIVTSYDQSQKERDRILVHLTKETPQQRLVRKANEYEMLNEIELSNKNLAELIASDPRNPQANYEYCQFLLRTKKFDKAEELLTTALSLDQNNQDYQFLMACLLMKRNRHREAGVFLRDLTEKHPSISLYNIAYSFLYQKFLQEQKLADKYKRITERVCLRRLGELQAKKSQKTSPNPFEIPTFKSQISEDEKQNKGPSLKPKQWDELVYYEFLFYLAKNNLFDLCEMLWESLYDPTTVEVQLVQCRIYLYNGDYNKCLDILNNLLEANPQNLDVIMMKAHICYITDKLYESEDIFLKALKQKEFLKVTPDKTEKANKLLSIYLRLGNIYLKRKSWGDAKAIFVRACELKTNSSLSWLGLGISCLRIGQYQESEEALNQANIYDPFSGNTWGYLALLCLFDGNGRFAQANQCLRELFKIEESCDLEILEELGDQLSSKKYWATAEKLYNKILELSEKREQTLENYGQLCQKLGETYESLKRYNESLEMYQEAKDNLEGENEKIKIEQLIENIKYYVSNPNYESL</sequence>